<dbReference type="EMBL" id="BMAO01027004">
    <property type="protein sequence ID" value="GFR13893.1"/>
    <property type="molecule type" value="Genomic_DNA"/>
</dbReference>
<name>A0A8X6H0B6_TRICU</name>
<keyword evidence="3" id="KW-1185">Reference proteome</keyword>
<gene>
    <name evidence="2" type="primary">AVEN_273406_1</name>
    <name evidence="2" type="ORF">TNCT_154691</name>
</gene>
<accession>A0A8X6H0B6</accession>
<comment type="caution">
    <text evidence="2">The sequence shown here is derived from an EMBL/GenBank/DDBJ whole genome shotgun (WGS) entry which is preliminary data.</text>
</comment>
<evidence type="ECO:0000313" key="3">
    <source>
        <dbReference type="Proteomes" id="UP000887116"/>
    </source>
</evidence>
<keyword evidence="1" id="KW-1133">Transmembrane helix</keyword>
<evidence type="ECO:0000256" key="1">
    <source>
        <dbReference type="SAM" id="Phobius"/>
    </source>
</evidence>
<keyword evidence="1" id="KW-0472">Membrane</keyword>
<protein>
    <submittedName>
        <fullName evidence="2">Uncharacterized protein</fullName>
    </submittedName>
</protein>
<organism evidence="2 3">
    <name type="scientific">Trichonephila clavata</name>
    <name type="common">Joro spider</name>
    <name type="synonym">Nephila clavata</name>
    <dbReference type="NCBI Taxonomy" id="2740835"/>
    <lineage>
        <taxon>Eukaryota</taxon>
        <taxon>Metazoa</taxon>
        <taxon>Ecdysozoa</taxon>
        <taxon>Arthropoda</taxon>
        <taxon>Chelicerata</taxon>
        <taxon>Arachnida</taxon>
        <taxon>Araneae</taxon>
        <taxon>Araneomorphae</taxon>
        <taxon>Entelegynae</taxon>
        <taxon>Araneoidea</taxon>
        <taxon>Nephilidae</taxon>
        <taxon>Trichonephila</taxon>
    </lineage>
</organism>
<dbReference type="AlphaFoldDB" id="A0A8X6H0B6"/>
<sequence length="150" mass="17436">MAFIGICVLYNRPVSPKHKTSSIQKTSSNVVIIIIIIPAGWRSCRPTRAADEFRESCIEARDWIFYVPQNLIKFLSESMNTTYKNEFSDLLLFAVALTENFDLMPRYLKAVVQMPSHYILLTFPTIFMSIFHVIRRSSLLQKQMGLEMFF</sequence>
<evidence type="ECO:0000313" key="2">
    <source>
        <dbReference type="EMBL" id="GFR13893.1"/>
    </source>
</evidence>
<feature type="transmembrane region" description="Helical" evidence="1">
    <location>
        <begin position="116"/>
        <end position="134"/>
    </location>
</feature>
<keyword evidence="1" id="KW-0812">Transmembrane</keyword>
<dbReference type="Proteomes" id="UP000887116">
    <property type="component" value="Unassembled WGS sequence"/>
</dbReference>
<proteinExistence type="predicted"/>
<reference evidence="2" key="1">
    <citation type="submission" date="2020-07" db="EMBL/GenBank/DDBJ databases">
        <title>Multicomponent nature underlies the extraordinary mechanical properties of spider dragline silk.</title>
        <authorList>
            <person name="Kono N."/>
            <person name="Nakamura H."/>
            <person name="Mori M."/>
            <person name="Yoshida Y."/>
            <person name="Ohtoshi R."/>
            <person name="Malay A.D."/>
            <person name="Moran D.A.P."/>
            <person name="Tomita M."/>
            <person name="Numata K."/>
            <person name="Arakawa K."/>
        </authorList>
    </citation>
    <scope>NUCLEOTIDE SEQUENCE</scope>
</reference>